<dbReference type="InterPro" id="IPR007278">
    <property type="entry name" value="DUF397"/>
</dbReference>
<accession>A0A0C2JHD1</accession>
<evidence type="ECO:0000259" key="1">
    <source>
        <dbReference type="Pfam" id="PF04149"/>
    </source>
</evidence>
<comment type="caution">
    <text evidence="2">The sequence shown here is derived from an EMBL/GenBank/DDBJ whole genome shotgun (WGS) entry which is preliminary data.</text>
</comment>
<dbReference type="Proteomes" id="UP000031675">
    <property type="component" value="Unassembled WGS sequence"/>
</dbReference>
<protein>
    <submittedName>
        <fullName evidence="2">Toxin</fullName>
    </submittedName>
</protein>
<proteinExistence type="predicted"/>
<keyword evidence="3" id="KW-1185">Reference proteome</keyword>
<reference evidence="3" key="1">
    <citation type="journal article" date="2015" name="Chem. Biol.">
        <title>Structure, bioactivity, and resistance mechanism of streptomonomicin, an unusual lasso Peptide from an understudied halophilic actinomycete.</title>
        <authorList>
            <person name="Metelev M."/>
            <person name="Tietz J.I."/>
            <person name="Melby J.O."/>
            <person name="Blair P.M."/>
            <person name="Zhu L."/>
            <person name="Livnat I."/>
            <person name="Severinov K."/>
            <person name="Mitchell D.A."/>
        </authorList>
    </citation>
    <scope>NUCLEOTIDE SEQUENCE [LARGE SCALE GENOMIC DNA]</scope>
    <source>
        <strain evidence="3">YIM 90003</strain>
    </source>
</reference>
<dbReference type="OrthoDB" id="3436700at2"/>
<dbReference type="STRING" id="183763.LP52_25185"/>
<evidence type="ECO:0000313" key="3">
    <source>
        <dbReference type="Proteomes" id="UP000031675"/>
    </source>
</evidence>
<sequence>MEIWKKSTYSGGNGGDCIEVAANWRKSSYSGGVHQDCVEVAESPQQVHIRDTKHRDAGYLSLPAVEWSAFLADLKGGRL</sequence>
<evidence type="ECO:0000313" key="2">
    <source>
        <dbReference type="EMBL" id="KIH96402.1"/>
    </source>
</evidence>
<feature type="domain" description="DUF397" evidence="1">
    <location>
        <begin position="22"/>
        <end position="75"/>
    </location>
</feature>
<gene>
    <name evidence="2" type="ORF">LP52_25185</name>
</gene>
<name>A0A0C2JHD1_9ACTN</name>
<organism evidence="2 3">
    <name type="scientific">Streptomonospora alba</name>
    <dbReference type="NCBI Taxonomy" id="183763"/>
    <lineage>
        <taxon>Bacteria</taxon>
        <taxon>Bacillati</taxon>
        <taxon>Actinomycetota</taxon>
        <taxon>Actinomycetes</taxon>
        <taxon>Streptosporangiales</taxon>
        <taxon>Nocardiopsidaceae</taxon>
        <taxon>Streptomonospora</taxon>
    </lineage>
</organism>
<dbReference type="RefSeq" id="WP_040276912.1">
    <property type="nucleotide sequence ID" value="NZ_JROO01000074.1"/>
</dbReference>
<dbReference type="Pfam" id="PF04149">
    <property type="entry name" value="DUF397"/>
    <property type="match status" value="1"/>
</dbReference>
<dbReference type="AlphaFoldDB" id="A0A0C2JHD1"/>
<dbReference type="EMBL" id="JROO01000074">
    <property type="protein sequence ID" value="KIH96402.1"/>
    <property type="molecule type" value="Genomic_DNA"/>
</dbReference>